<dbReference type="Gene3D" id="2.115.10.20">
    <property type="entry name" value="Glycosyl hydrolase domain, family 43"/>
    <property type="match status" value="1"/>
</dbReference>
<reference evidence="6" key="1">
    <citation type="submission" date="2022-06" db="EMBL/GenBank/DDBJ databases">
        <title>Sequencing the genomes of 1000 actinobacteria strains.</title>
        <authorList>
            <person name="Klenk H.-P."/>
        </authorList>
    </citation>
    <scope>NUCLEOTIDE SEQUENCE</scope>
    <source>
        <strain evidence="6">DSM 22016</strain>
    </source>
</reference>
<dbReference type="InterPro" id="IPR006710">
    <property type="entry name" value="Glyco_hydro_43"/>
</dbReference>
<evidence type="ECO:0000259" key="5">
    <source>
        <dbReference type="Pfam" id="PF17851"/>
    </source>
</evidence>
<dbReference type="Pfam" id="PF04616">
    <property type="entry name" value="Glyco_hydro_43"/>
    <property type="match status" value="1"/>
</dbReference>
<dbReference type="RefSeq" id="WP_156999061.1">
    <property type="nucleotide sequence ID" value="NZ_BAAANU010000053.1"/>
</dbReference>
<keyword evidence="7" id="KW-1185">Reference proteome</keyword>
<proteinExistence type="inferred from homology"/>
<keyword evidence="2 4" id="KW-0378">Hydrolase</keyword>
<dbReference type="GO" id="GO:0046556">
    <property type="term" value="F:alpha-L-arabinofuranosidase activity"/>
    <property type="evidence" value="ECO:0007669"/>
    <property type="project" value="UniProtKB-EC"/>
</dbReference>
<dbReference type="PANTHER" id="PTHR42812:SF12">
    <property type="entry name" value="BETA-XYLOSIDASE-RELATED"/>
    <property type="match status" value="1"/>
</dbReference>
<dbReference type="SUPFAM" id="SSF75005">
    <property type="entry name" value="Arabinanase/levansucrase/invertase"/>
    <property type="match status" value="1"/>
</dbReference>
<dbReference type="SUPFAM" id="SSF49899">
    <property type="entry name" value="Concanavalin A-like lectins/glucanases"/>
    <property type="match status" value="1"/>
</dbReference>
<dbReference type="EC" id="3.2.1.55" evidence="6"/>
<dbReference type="EMBL" id="JAMZDY010000001">
    <property type="protein sequence ID" value="MCP2369570.1"/>
    <property type="molecule type" value="Genomic_DNA"/>
</dbReference>
<name>A0A9X2GV42_9MICO</name>
<dbReference type="Pfam" id="PF17851">
    <property type="entry name" value="GH43_C2"/>
    <property type="match status" value="1"/>
</dbReference>
<dbReference type="PANTHER" id="PTHR42812">
    <property type="entry name" value="BETA-XYLOSIDASE"/>
    <property type="match status" value="1"/>
</dbReference>
<dbReference type="GO" id="GO:0005975">
    <property type="term" value="P:carbohydrate metabolic process"/>
    <property type="evidence" value="ECO:0007669"/>
    <property type="project" value="InterPro"/>
</dbReference>
<evidence type="ECO:0000256" key="1">
    <source>
        <dbReference type="ARBA" id="ARBA00009865"/>
    </source>
</evidence>
<evidence type="ECO:0000256" key="4">
    <source>
        <dbReference type="RuleBase" id="RU361187"/>
    </source>
</evidence>
<dbReference type="Gene3D" id="2.60.120.200">
    <property type="match status" value="1"/>
</dbReference>
<protein>
    <submittedName>
        <fullName evidence="6">Alpha-N-arabinofuranosidase</fullName>
        <ecNumber evidence="6">3.2.1.55</ecNumber>
    </submittedName>
</protein>
<sequence length="543" mass="57558">MAIARNPVLPGCHPDPSICRVGEEFFVVTSSFELFPGLPVHRSTDLAHWVPVGHAIHREDQLDLSTVPSSGGLFAPTIRHDGNRFLVACTLVDDAGASPRTGSFVVTATDPAGPWSDPAWIDGAEGIDPSILVGRDGRAWWSGTRQADPPGWPEQTEVWVRELDLETLRLVGEERVVWNGAVTGAVWAEGPHLFDLDDGGVLLLASEGGTERHHAVSVARAGAPLGEYRGNPGNPVLTHRHLGMTADVRNVGHADLVDDGRGCWWATVLATRIVDGREALQARETWLVPVGWEDGWPVFAPGVGRLAESVEVPWADAATHASGDRRGSRTLDAVAGGVLHPELALVRTADGRARVEVHGDAVRLFPSSSSLSEHAPHALLGWRLESMHARLSATLSLSADLSDAAGDGLRGGLVLRLSEARWVALAMQPDAPGFDVRDAASVQLVRHLDGVEEVLGRASVPAGATGAELSLELDGFSCRARIGRAAVGEVDLTGLSPSEGRGFFGVVAGAFAVGDPDRSGPIEFHDLRLAHRTGPDPDAAPRI</sequence>
<accession>A0A9X2GV42</accession>
<keyword evidence="3 4" id="KW-0326">Glycosidase</keyword>
<dbReference type="InterPro" id="IPR023296">
    <property type="entry name" value="Glyco_hydro_beta-prop_sf"/>
</dbReference>
<dbReference type="InterPro" id="IPR013320">
    <property type="entry name" value="ConA-like_dom_sf"/>
</dbReference>
<dbReference type="CDD" id="cd18617">
    <property type="entry name" value="GH43_XynB-like"/>
    <property type="match status" value="1"/>
</dbReference>
<organism evidence="6 7">
    <name type="scientific">Agromyces terreus</name>
    <dbReference type="NCBI Taxonomy" id="424795"/>
    <lineage>
        <taxon>Bacteria</taxon>
        <taxon>Bacillati</taxon>
        <taxon>Actinomycetota</taxon>
        <taxon>Actinomycetes</taxon>
        <taxon>Micrococcales</taxon>
        <taxon>Microbacteriaceae</taxon>
        <taxon>Agromyces</taxon>
    </lineage>
</organism>
<gene>
    <name evidence="6" type="ORF">BJ978_000246</name>
</gene>
<feature type="domain" description="Beta-xylosidase C-terminal Concanavalin A-like" evidence="5">
    <location>
        <begin position="339"/>
        <end position="526"/>
    </location>
</feature>
<comment type="similarity">
    <text evidence="1 4">Belongs to the glycosyl hydrolase 43 family.</text>
</comment>
<evidence type="ECO:0000313" key="6">
    <source>
        <dbReference type="EMBL" id="MCP2369570.1"/>
    </source>
</evidence>
<evidence type="ECO:0000256" key="3">
    <source>
        <dbReference type="ARBA" id="ARBA00023295"/>
    </source>
</evidence>
<dbReference type="InterPro" id="IPR041542">
    <property type="entry name" value="GH43_C2"/>
</dbReference>
<evidence type="ECO:0000256" key="2">
    <source>
        <dbReference type="ARBA" id="ARBA00022801"/>
    </source>
</evidence>
<comment type="caution">
    <text evidence="6">The sequence shown here is derived from an EMBL/GenBank/DDBJ whole genome shotgun (WGS) entry which is preliminary data.</text>
</comment>
<dbReference type="Proteomes" id="UP001139722">
    <property type="component" value="Unassembled WGS sequence"/>
</dbReference>
<evidence type="ECO:0000313" key="7">
    <source>
        <dbReference type="Proteomes" id="UP001139722"/>
    </source>
</evidence>
<dbReference type="OrthoDB" id="9801455at2"/>
<dbReference type="AlphaFoldDB" id="A0A9X2GV42"/>
<dbReference type="InterPro" id="IPR051795">
    <property type="entry name" value="Glycosyl_Hydrlase_43"/>
</dbReference>